<feature type="transmembrane region" description="Helical" evidence="1">
    <location>
        <begin position="89"/>
        <end position="115"/>
    </location>
</feature>
<dbReference type="Proteomes" id="UP000239485">
    <property type="component" value="Unassembled WGS sequence"/>
</dbReference>
<reference evidence="2 3" key="1">
    <citation type="submission" date="2018-02" db="EMBL/GenBank/DDBJ databases">
        <title>Genomic Encyclopedia of Archaeal and Bacterial Type Strains, Phase II (KMG-II): from individual species to whole genera.</title>
        <authorList>
            <person name="Goeker M."/>
        </authorList>
    </citation>
    <scope>NUCLEOTIDE SEQUENCE [LARGE SCALE GENOMIC DNA]</scope>
    <source>
        <strain evidence="2 3">DSM 22857</strain>
    </source>
</reference>
<keyword evidence="1" id="KW-1133">Transmembrane helix</keyword>
<evidence type="ECO:0000313" key="2">
    <source>
        <dbReference type="EMBL" id="PPK96152.1"/>
    </source>
</evidence>
<keyword evidence="1" id="KW-0472">Membrane</keyword>
<evidence type="ECO:0000313" key="3">
    <source>
        <dbReference type="Proteomes" id="UP000239485"/>
    </source>
</evidence>
<dbReference type="EMBL" id="PTJD01000005">
    <property type="protein sequence ID" value="PPK96152.1"/>
    <property type="molecule type" value="Genomic_DNA"/>
</dbReference>
<evidence type="ECO:0000256" key="1">
    <source>
        <dbReference type="SAM" id="Phobius"/>
    </source>
</evidence>
<sequence length="228" mass="23446">MPTRTSLPRRPRWLVPAALLALCLVPLLAGVLRAVQLAGGPEVAVPDARFSADPLPVALHVVAATVFGFLGALQFLPGRRALRPRWHRLAGRVVVPAGLVVAVSGVWMVAGYPYAANGGPGLSTLRLVVATALAVFLVLGVVAILRGDVRAHRAWMIRAYALALGAGTQVLTLGLPAVLLGPPGPTANALLHGLGWGINLAVAEWAIRGSAPSTAAVPRRAVPTGTAA</sequence>
<feature type="transmembrane region" description="Helical" evidence="1">
    <location>
        <begin position="127"/>
        <end position="145"/>
    </location>
</feature>
<protein>
    <submittedName>
        <fullName evidence="2">Putative membrane protein DUF2306</fullName>
    </submittedName>
</protein>
<dbReference type="RefSeq" id="WP_211290993.1">
    <property type="nucleotide sequence ID" value="NZ_PTJD01000005.1"/>
</dbReference>
<accession>A0A2S6IPH0</accession>
<proteinExistence type="predicted"/>
<name>A0A2S6IPH0_9ACTN</name>
<dbReference type="InterPro" id="IPR018750">
    <property type="entry name" value="DUF2306_membrane"/>
</dbReference>
<keyword evidence="1" id="KW-0812">Transmembrane</keyword>
<feature type="transmembrane region" description="Helical" evidence="1">
    <location>
        <begin position="57"/>
        <end position="77"/>
    </location>
</feature>
<keyword evidence="3" id="KW-1185">Reference proteome</keyword>
<dbReference type="Pfam" id="PF10067">
    <property type="entry name" value="DUF2306"/>
    <property type="match status" value="1"/>
</dbReference>
<organism evidence="2 3">
    <name type="scientific">Kineococcus xinjiangensis</name>
    <dbReference type="NCBI Taxonomy" id="512762"/>
    <lineage>
        <taxon>Bacteria</taxon>
        <taxon>Bacillati</taxon>
        <taxon>Actinomycetota</taxon>
        <taxon>Actinomycetes</taxon>
        <taxon>Kineosporiales</taxon>
        <taxon>Kineosporiaceae</taxon>
        <taxon>Kineococcus</taxon>
    </lineage>
</organism>
<dbReference type="AlphaFoldDB" id="A0A2S6IPH0"/>
<feature type="transmembrane region" description="Helical" evidence="1">
    <location>
        <begin position="157"/>
        <end position="180"/>
    </location>
</feature>
<gene>
    <name evidence="2" type="ORF">CLV92_105254</name>
</gene>
<comment type="caution">
    <text evidence="2">The sequence shown here is derived from an EMBL/GenBank/DDBJ whole genome shotgun (WGS) entry which is preliminary data.</text>
</comment>